<evidence type="ECO:0000313" key="2">
    <source>
        <dbReference type="Proteomes" id="UP000190750"/>
    </source>
</evidence>
<protein>
    <submittedName>
        <fullName evidence="1">Uncharacterized protein</fullName>
    </submittedName>
</protein>
<proteinExistence type="predicted"/>
<dbReference type="RefSeq" id="WP_078363569.1">
    <property type="nucleotide sequence ID" value="NZ_MTJN01000002.1"/>
</dbReference>
<organism evidence="1 2">
    <name type="scientific">Rhodoferax fermentans</name>
    <dbReference type="NCBI Taxonomy" id="28066"/>
    <lineage>
        <taxon>Bacteria</taxon>
        <taxon>Pseudomonadati</taxon>
        <taxon>Pseudomonadota</taxon>
        <taxon>Betaproteobacteria</taxon>
        <taxon>Burkholderiales</taxon>
        <taxon>Comamonadaceae</taxon>
        <taxon>Rhodoferax</taxon>
    </lineage>
</organism>
<name>A0A1T1APD4_RHOFE</name>
<dbReference type="Proteomes" id="UP000190750">
    <property type="component" value="Unassembled WGS sequence"/>
</dbReference>
<sequence>MNIFEQASINKLRFSTNKGDLTTEQLWDLPLTSKTSFDLDTIAKSVNDELRGATEESFVATSTNPAKPSLELKLEILKHIIAIKLAQNDARRLAAQRAEERRKLLDILSKKEDAALESLKPEELRARLAALDS</sequence>
<evidence type="ECO:0000313" key="1">
    <source>
        <dbReference type="EMBL" id="OOV05788.1"/>
    </source>
</evidence>
<dbReference type="STRING" id="28066.RF819_02850"/>
<dbReference type="OrthoDB" id="3380195at2"/>
<accession>A0A1T1APD4</accession>
<dbReference type="AlphaFoldDB" id="A0A1T1APD4"/>
<dbReference type="EMBL" id="MTJN01000002">
    <property type="protein sequence ID" value="OOV05788.1"/>
    <property type="molecule type" value="Genomic_DNA"/>
</dbReference>
<reference evidence="1 2" key="1">
    <citation type="submission" date="2017-01" db="EMBL/GenBank/DDBJ databases">
        <title>Genome sequencing of Rhodoferax fermentans JCM 7819.</title>
        <authorList>
            <person name="Kim Y.J."/>
            <person name="Farh M.E.-A."/>
            <person name="Yang D.-C."/>
        </authorList>
    </citation>
    <scope>NUCLEOTIDE SEQUENCE [LARGE SCALE GENOMIC DNA]</scope>
    <source>
        <strain evidence="1 2">JCM 7819</strain>
    </source>
</reference>
<gene>
    <name evidence="1" type="ORF">RF819_02850</name>
</gene>
<comment type="caution">
    <text evidence="1">The sequence shown here is derived from an EMBL/GenBank/DDBJ whole genome shotgun (WGS) entry which is preliminary data.</text>
</comment>
<keyword evidence="2" id="KW-1185">Reference proteome</keyword>